<gene>
    <name evidence="1" type="ORF">Pmani_001336</name>
</gene>
<dbReference type="Proteomes" id="UP001292094">
    <property type="component" value="Unassembled WGS sequence"/>
</dbReference>
<evidence type="ECO:0000313" key="1">
    <source>
        <dbReference type="EMBL" id="KAK4328216.1"/>
    </source>
</evidence>
<keyword evidence="2" id="KW-1185">Reference proteome</keyword>
<accession>A0AAE1QK58</accession>
<organism evidence="1 2">
    <name type="scientific">Petrolisthes manimaculis</name>
    <dbReference type="NCBI Taxonomy" id="1843537"/>
    <lineage>
        <taxon>Eukaryota</taxon>
        <taxon>Metazoa</taxon>
        <taxon>Ecdysozoa</taxon>
        <taxon>Arthropoda</taxon>
        <taxon>Crustacea</taxon>
        <taxon>Multicrustacea</taxon>
        <taxon>Malacostraca</taxon>
        <taxon>Eumalacostraca</taxon>
        <taxon>Eucarida</taxon>
        <taxon>Decapoda</taxon>
        <taxon>Pleocyemata</taxon>
        <taxon>Anomura</taxon>
        <taxon>Galatheoidea</taxon>
        <taxon>Porcellanidae</taxon>
        <taxon>Petrolisthes</taxon>
    </lineage>
</organism>
<dbReference type="EMBL" id="JAWZYT010000092">
    <property type="protein sequence ID" value="KAK4328216.1"/>
    <property type="molecule type" value="Genomic_DNA"/>
</dbReference>
<name>A0AAE1QK58_9EUCA</name>
<reference evidence="1" key="1">
    <citation type="submission" date="2023-11" db="EMBL/GenBank/DDBJ databases">
        <title>Genome assemblies of two species of porcelain crab, Petrolisthes cinctipes and Petrolisthes manimaculis (Anomura: Porcellanidae).</title>
        <authorList>
            <person name="Angst P."/>
        </authorList>
    </citation>
    <scope>NUCLEOTIDE SEQUENCE</scope>
    <source>
        <strain evidence="1">PB745_02</strain>
        <tissue evidence="1">Gill</tissue>
    </source>
</reference>
<dbReference type="AlphaFoldDB" id="A0AAE1QK58"/>
<sequence length="158" mass="18592">MAVFGVQEDDNDEIKKFQLGRFIFSNEAAWRIFGFDIHEHHPTVQRLAVHLKNGQRVYITEETARHAVEQPSETTLTAFFSLCQNDEFAKSLLYCEVPSHYTWREKKWHRRKQGEDVENWPGVKKSDAISRVYTVSPIHQEWLLPEATTSPRQRTHII</sequence>
<evidence type="ECO:0000313" key="2">
    <source>
        <dbReference type="Proteomes" id="UP001292094"/>
    </source>
</evidence>
<proteinExistence type="predicted"/>
<protein>
    <submittedName>
        <fullName evidence="1">Uncharacterized protein</fullName>
    </submittedName>
</protein>
<comment type="caution">
    <text evidence="1">The sequence shown here is derived from an EMBL/GenBank/DDBJ whole genome shotgun (WGS) entry which is preliminary data.</text>
</comment>